<keyword evidence="10" id="KW-0732">Signal</keyword>
<feature type="chain" id="PRO_5035262422" description="RING-type domain-containing protein" evidence="10">
    <location>
        <begin position="16"/>
        <end position="1167"/>
    </location>
</feature>
<evidence type="ECO:0000259" key="11">
    <source>
        <dbReference type="PROSITE" id="PS50089"/>
    </source>
</evidence>
<accession>A0A8J2X235</accession>
<evidence type="ECO:0000256" key="4">
    <source>
        <dbReference type="ARBA" id="ARBA00022833"/>
    </source>
</evidence>
<dbReference type="PROSITE" id="PS50088">
    <property type="entry name" value="ANK_REPEAT"/>
    <property type="match status" value="7"/>
</dbReference>
<dbReference type="SUPFAM" id="SSF48403">
    <property type="entry name" value="Ankyrin repeat"/>
    <property type="match status" value="1"/>
</dbReference>
<dbReference type="PRINTS" id="PR01415">
    <property type="entry name" value="ANKYRIN"/>
</dbReference>
<dbReference type="InterPro" id="IPR001841">
    <property type="entry name" value="Znf_RING"/>
</dbReference>
<feature type="compositionally biased region" description="Basic and acidic residues" evidence="8">
    <location>
        <begin position="1104"/>
        <end position="1117"/>
    </location>
</feature>
<keyword evidence="9" id="KW-0472">Membrane</keyword>
<dbReference type="SMART" id="SM00184">
    <property type="entry name" value="RING"/>
    <property type="match status" value="1"/>
</dbReference>
<evidence type="ECO:0000256" key="3">
    <source>
        <dbReference type="ARBA" id="ARBA00022771"/>
    </source>
</evidence>
<comment type="caution">
    <text evidence="12">The sequence shown here is derived from an EMBL/GenBank/DDBJ whole genome shotgun (WGS) entry which is preliminary data.</text>
</comment>
<evidence type="ECO:0000256" key="9">
    <source>
        <dbReference type="SAM" id="Phobius"/>
    </source>
</evidence>
<dbReference type="PANTHER" id="PTHR24123:SF33">
    <property type="entry name" value="PROTEIN HOS4"/>
    <property type="match status" value="1"/>
</dbReference>
<feature type="repeat" description="ANK" evidence="6">
    <location>
        <begin position="975"/>
        <end position="1007"/>
    </location>
</feature>
<protein>
    <recommendedName>
        <fullName evidence="11">RING-type domain-containing protein</fullName>
    </recommendedName>
</protein>
<feature type="transmembrane region" description="Helical" evidence="9">
    <location>
        <begin position="621"/>
        <end position="641"/>
    </location>
</feature>
<dbReference type="EMBL" id="CAKKNE010000005">
    <property type="protein sequence ID" value="CAH0377855.1"/>
    <property type="molecule type" value="Genomic_DNA"/>
</dbReference>
<evidence type="ECO:0000313" key="12">
    <source>
        <dbReference type="EMBL" id="CAH0377855.1"/>
    </source>
</evidence>
<feature type="compositionally biased region" description="Basic and acidic residues" evidence="8">
    <location>
        <begin position="543"/>
        <end position="556"/>
    </location>
</feature>
<dbReference type="Pfam" id="PF01501">
    <property type="entry name" value="Glyco_transf_8"/>
    <property type="match status" value="1"/>
</dbReference>
<dbReference type="PROSITE" id="PS50089">
    <property type="entry name" value="ZF_RING_2"/>
    <property type="match status" value="1"/>
</dbReference>
<dbReference type="InterPro" id="IPR002110">
    <property type="entry name" value="Ankyrin_rpt"/>
</dbReference>
<evidence type="ECO:0000313" key="13">
    <source>
        <dbReference type="Proteomes" id="UP000789595"/>
    </source>
</evidence>
<name>A0A8J2X235_9STRA</name>
<keyword evidence="3 7" id="KW-0863">Zinc-finger</keyword>
<dbReference type="OrthoDB" id="194358at2759"/>
<dbReference type="GO" id="GO:0016757">
    <property type="term" value="F:glycosyltransferase activity"/>
    <property type="evidence" value="ECO:0007669"/>
    <property type="project" value="InterPro"/>
</dbReference>
<keyword evidence="9" id="KW-1133">Transmembrane helix</keyword>
<keyword evidence="5 6" id="KW-0040">ANK repeat</keyword>
<evidence type="ECO:0000256" key="5">
    <source>
        <dbReference type="ARBA" id="ARBA00023043"/>
    </source>
</evidence>
<feature type="repeat" description="ANK" evidence="6">
    <location>
        <begin position="788"/>
        <end position="820"/>
    </location>
</feature>
<feature type="repeat" description="ANK" evidence="6">
    <location>
        <begin position="942"/>
        <end position="974"/>
    </location>
</feature>
<dbReference type="InterPro" id="IPR029044">
    <property type="entry name" value="Nucleotide-diphossugar_trans"/>
</dbReference>
<evidence type="ECO:0000256" key="7">
    <source>
        <dbReference type="PROSITE-ProRule" id="PRU00175"/>
    </source>
</evidence>
<keyword evidence="4" id="KW-0862">Zinc</keyword>
<evidence type="ECO:0000256" key="1">
    <source>
        <dbReference type="ARBA" id="ARBA00022723"/>
    </source>
</evidence>
<feature type="repeat" description="ANK" evidence="6">
    <location>
        <begin position="909"/>
        <end position="941"/>
    </location>
</feature>
<evidence type="ECO:0000256" key="6">
    <source>
        <dbReference type="PROSITE-ProRule" id="PRU00023"/>
    </source>
</evidence>
<dbReference type="PROSITE" id="PS50297">
    <property type="entry name" value="ANK_REP_REGION"/>
    <property type="match status" value="7"/>
</dbReference>
<feature type="region of interest" description="Disordered" evidence="8">
    <location>
        <begin position="532"/>
        <end position="556"/>
    </location>
</feature>
<dbReference type="PANTHER" id="PTHR24123">
    <property type="entry name" value="ANKYRIN REPEAT-CONTAINING"/>
    <property type="match status" value="1"/>
</dbReference>
<dbReference type="InterPro" id="IPR017907">
    <property type="entry name" value="Znf_RING_CS"/>
</dbReference>
<dbReference type="SMART" id="SM00248">
    <property type="entry name" value="ANK"/>
    <property type="match status" value="9"/>
</dbReference>
<keyword evidence="13" id="KW-1185">Reference proteome</keyword>
<organism evidence="12 13">
    <name type="scientific">Pelagomonas calceolata</name>
    <dbReference type="NCBI Taxonomy" id="35677"/>
    <lineage>
        <taxon>Eukaryota</taxon>
        <taxon>Sar</taxon>
        <taxon>Stramenopiles</taxon>
        <taxon>Ochrophyta</taxon>
        <taxon>Pelagophyceae</taxon>
        <taxon>Pelagomonadales</taxon>
        <taxon>Pelagomonadaceae</taxon>
        <taxon>Pelagomonas</taxon>
    </lineage>
</organism>
<dbReference type="Gene3D" id="1.25.40.20">
    <property type="entry name" value="Ankyrin repeat-containing domain"/>
    <property type="match status" value="4"/>
</dbReference>
<evidence type="ECO:0000256" key="10">
    <source>
        <dbReference type="SAM" id="SignalP"/>
    </source>
</evidence>
<feature type="repeat" description="ANK" evidence="6">
    <location>
        <begin position="755"/>
        <end position="787"/>
    </location>
</feature>
<gene>
    <name evidence="12" type="ORF">PECAL_5P23750</name>
</gene>
<dbReference type="Gene3D" id="3.90.550.10">
    <property type="entry name" value="Spore Coat Polysaccharide Biosynthesis Protein SpsA, Chain A"/>
    <property type="match status" value="1"/>
</dbReference>
<dbReference type="PROSITE" id="PS00518">
    <property type="entry name" value="ZF_RING_1"/>
    <property type="match status" value="1"/>
</dbReference>
<feature type="region of interest" description="Disordered" evidence="8">
    <location>
        <begin position="1104"/>
        <end position="1131"/>
    </location>
</feature>
<dbReference type="InterPro" id="IPR036770">
    <property type="entry name" value="Ankyrin_rpt-contain_sf"/>
</dbReference>
<keyword evidence="2" id="KW-0677">Repeat</keyword>
<feature type="signal peptide" evidence="10">
    <location>
        <begin position="1"/>
        <end position="15"/>
    </location>
</feature>
<proteinExistence type="predicted"/>
<dbReference type="InterPro" id="IPR002495">
    <property type="entry name" value="Glyco_trans_8"/>
</dbReference>
<dbReference type="Proteomes" id="UP000789595">
    <property type="component" value="Unassembled WGS sequence"/>
</dbReference>
<keyword evidence="1" id="KW-0479">Metal-binding</keyword>
<evidence type="ECO:0000256" key="8">
    <source>
        <dbReference type="SAM" id="MobiDB-lite"/>
    </source>
</evidence>
<dbReference type="GO" id="GO:0008270">
    <property type="term" value="F:zinc ion binding"/>
    <property type="evidence" value="ECO:0007669"/>
    <property type="project" value="UniProtKB-KW"/>
</dbReference>
<dbReference type="InterPro" id="IPR013083">
    <property type="entry name" value="Znf_RING/FYVE/PHD"/>
</dbReference>
<feature type="domain" description="RING-type" evidence="11">
    <location>
        <begin position="1051"/>
        <end position="1094"/>
    </location>
</feature>
<sequence>MRFILALAAAATATTDVFLASDRMAASAAVLNSVCDNSQPTALRLHLLAPTKEAAQTLATATETACDGAVVLPYGLAEFEAQVRTRVGEEPMWTTALSKVERSKSTYAVPVVPWDRDEKHTSPYNHARFYAPASTLVMLDDDVIVQGDVTTLTTRNKAVAAGCQQWRASWPRLLRRLAAIGEDAFPAEPSPDAGDAFVDELYNTRAWNFGLVVIDLDTWKQHQLTAKYHGWLEANYRRAFWPSDSLAFGLGLPFLALRGDVECFEDSGEVRFEQGLGVAPWVYTDRDTKTLDEAFALHWNGNRKPWDMDRCDDATRPYFLRYLARSPGLYGGHVAESGGDYWAACAPPPPRYHGFRFQRKLYGVNSVEGTAWATYADAYVWAEDFYRYDLDRSASNISDCVAICRDLFPDVVGGGTLACPRTKLALELLRDRFWQPGWWGWTGHFSGGGTGAASFNSCPGVNGTVAADAGLWYPGRPDDGGACPISEQCTVLLDNEWNTKRKCWKKGDYGRDCKKWKTGWITRREALDDKSCGTGRYPVPPSTKEKTKKNDKDGGKLDARVTYGHRRNVCLCEKTPPATYDPAALELSSPGLAAGSLALACDDMVSKHLKYDKPHTRPTGWVVSLIVLLCMCCCCWCFALMNNIADGCCEDWCRAAPPRPPPDDEGLTFTTAAAEKCVMPLVCLLCFVPYTLFSLCALMKDICVFSLCVDEEMEKVDRANEYGETPLYIACRNGHVDAARLLLRKGVKVNWANEYGETPLYVACQNGHVAAARLLLDKGAKVDRANKNGMTPLYVACVNRRVDAAMLLLDKGAKVDRAMKNGATPLMIACEHGHVDAVRLLLSSGADFNRAAKNGATPLGIAQKKGHSSIVALLEEHIYPLHAAAETDEVDAMTHLIDGGAVVDQTKEDGATPLWIACRNGHVDAARMLLEKGAEVDRATENGQTPLFVACAEGHVDAARLLLNKGAEVDRANQNGATPLYIACQEGHVDVAKLLLDKDAAVDRAAENGMTPLSSARNKGHSSIVALLEKSLPLPLAPPRLGQRQQSEDKCSICLKPYDDRAWTKCNHSFCRKCITQVCRTNRSADRAPCPFCRQPVLLGELTRRGEAERRETERRVAPPPAPARAASDTTSDLAIARALSRDTDAALAASLQAEEAAAASLPRPPP</sequence>
<reference evidence="12" key="1">
    <citation type="submission" date="2021-11" db="EMBL/GenBank/DDBJ databases">
        <authorList>
            <consortium name="Genoscope - CEA"/>
            <person name="William W."/>
        </authorList>
    </citation>
    <scope>NUCLEOTIDE SEQUENCE</scope>
</reference>
<dbReference type="InterPro" id="IPR051165">
    <property type="entry name" value="Multifunctional_ANK_Repeat"/>
</dbReference>
<dbReference type="SUPFAM" id="SSF53448">
    <property type="entry name" value="Nucleotide-diphospho-sugar transferases"/>
    <property type="match status" value="1"/>
</dbReference>
<keyword evidence="9" id="KW-0812">Transmembrane</keyword>
<dbReference type="SUPFAM" id="SSF57850">
    <property type="entry name" value="RING/U-box"/>
    <property type="match status" value="1"/>
</dbReference>
<evidence type="ECO:0000256" key="2">
    <source>
        <dbReference type="ARBA" id="ARBA00022737"/>
    </source>
</evidence>
<feature type="repeat" description="ANK" evidence="6">
    <location>
        <begin position="821"/>
        <end position="853"/>
    </location>
</feature>
<dbReference type="Pfam" id="PF12796">
    <property type="entry name" value="Ank_2"/>
    <property type="match status" value="4"/>
</dbReference>
<dbReference type="Pfam" id="PF13639">
    <property type="entry name" value="zf-RING_2"/>
    <property type="match status" value="1"/>
</dbReference>
<dbReference type="Gene3D" id="3.30.40.10">
    <property type="entry name" value="Zinc/RING finger domain, C3HC4 (zinc finger)"/>
    <property type="match status" value="1"/>
</dbReference>
<dbReference type="AlphaFoldDB" id="A0A8J2X235"/>
<feature type="repeat" description="ANK" evidence="6">
    <location>
        <begin position="722"/>
        <end position="754"/>
    </location>
</feature>